<name>A0A0S4KJU8_BODSA</name>
<dbReference type="AlphaFoldDB" id="A0A0S4KJU8"/>
<keyword evidence="2" id="KW-0472">Membrane</keyword>
<reference evidence="4" key="1">
    <citation type="submission" date="2015-09" db="EMBL/GenBank/DDBJ databases">
        <authorList>
            <consortium name="Pathogen Informatics"/>
        </authorList>
    </citation>
    <scope>NUCLEOTIDE SEQUENCE [LARGE SCALE GENOMIC DNA]</scope>
    <source>
        <strain evidence="4">Lake Konstanz</strain>
    </source>
</reference>
<keyword evidence="4" id="KW-1185">Reference proteome</keyword>
<accession>A0A0S4KJU8</accession>
<feature type="transmembrane region" description="Helical" evidence="2">
    <location>
        <begin position="28"/>
        <end position="46"/>
    </location>
</feature>
<evidence type="ECO:0000313" key="4">
    <source>
        <dbReference type="Proteomes" id="UP000051952"/>
    </source>
</evidence>
<dbReference type="Proteomes" id="UP000051952">
    <property type="component" value="Unassembled WGS sequence"/>
</dbReference>
<protein>
    <submittedName>
        <fullName evidence="3">Membrane-associated protein, putative</fullName>
    </submittedName>
</protein>
<keyword evidence="2" id="KW-1133">Transmembrane helix</keyword>
<evidence type="ECO:0000313" key="3">
    <source>
        <dbReference type="EMBL" id="CUI11982.1"/>
    </source>
</evidence>
<organism evidence="3 4">
    <name type="scientific">Bodo saltans</name>
    <name type="common">Flagellated protozoan</name>
    <dbReference type="NCBI Taxonomy" id="75058"/>
    <lineage>
        <taxon>Eukaryota</taxon>
        <taxon>Discoba</taxon>
        <taxon>Euglenozoa</taxon>
        <taxon>Kinetoplastea</taxon>
        <taxon>Metakinetoplastina</taxon>
        <taxon>Eubodonida</taxon>
        <taxon>Bodonidae</taxon>
        <taxon>Bodo</taxon>
    </lineage>
</organism>
<evidence type="ECO:0000256" key="2">
    <source>
        <dbReference type="SAM" id="Phobius"/>
    </source>
</evidence>
<gene>
    <name evidence="3" type="ORF">BSAL_56010</name>
</gene>
<sequence>MRAKNMPSYGTKQKRTQTRRPQRSERRACAYADIIVVIPCVAVILIQCKFYDDSMSLTPEVIEEEAEKLREELKYLNLVAEVPDGAFFRVLHNVKKE</sequence>
<keyword evidence="2" id="KW-0812">Transmembrane</keyword>
<evidence type="ECO:0000256" key="1">
    <source>
        <dbReference type="SAM" id="MobiDB-lite"/>
    </source>
</evidence>
<dbReference type="EMBL" id="CYKH01000178">
    <property type="protein sequence ID" value="CUI11982.1"/>
    <property type="molecule type" value="Genomic_DNA"/>
</dbReference>
<feature type="compositionally biased region" description="Basic residues" evidence="1">
    <location>
        <begin position="12"/>
        <end position="21"/>
    </location>
</feature>
<feature type="region of interest" description="Disordered" evidence="1">
    <location>
        <begin position="1"/>
        <end position="25"/>
    </location>
</feature>
<proteinExistence type="predicted"/>
<dbReference type="VEuPathDB" id="TriTrypDB:BSAL_56010"/>